<feature type="compositionally biased region" description="Polar residues" evidence="1">
    <location>
        <begin position="563"/>
        <end position="578"/>
    </location>
</feature>
<dbReference type="EMBL" id="JPDN02000003">
    <property type="protein sequence ID" value="PON29716.1"/>
    <property type="molecule type" value="Genomic_DNA"/>
</dbReference>
<proteinExistence type="predicted"/>
<keyword evidence="3" id="KW-1185">Reference proteome</keyword>
<evidence type="ECO:0000256" key="1">
    <source>
        <dbReference type="SAM" id="MobiDB-lite"/>
    </source>
</evidence>
<comment type="caution">
    <text evidence="2">The sequence shown here is derived from an EMBL/GenBank/DDBJ whole genome shotgun (WGS) entry which is preliminary data.</text>
</comment>
<gene>
    <name evidence="2" type="ORF">TGAM01_v201082</name>
</gene>
<dbReference type="GeneID" id="29986849"/>
<dbReference type="Proteomes" id="UP000054821">
    <property type="component" value="Unassembled WGS sequence"/>
</dbReference>
<evidence type="ECO:0000313" key="2">
    <source>
        <dbReference type="EMBL" id="PON29716.1"/>
    </source>
</evidence>
<feature type="region of interest" description="Disordered" evidence="1">
    <location>
        <begin position="654"/>
        <end position="688"/>
    </location>
</feature>
<dbReference type="STRING" id="398673.A0A2P4ZZL1"/>
<reference evidence="2 3" key="1">
    <citation type="journal article" date="2016" name="Genome Announc.">
        <title>Draft Whole-Genome Sequence of Trichoderma gamsii T6085, a Promising Biocontrol Agent of Fusarium Head Blight on Wheat.</title>
        <authorList>
            <person name="Baroncelli R."/>
            <person name="Zapparata A."/>
            <person name="Piaggeschi G."/>
            <person name="Sarrocco S."/>
            <person name="Vannacci G."/>
        </authorList>
    </citation>
    <scope>NUCLEOTIDE SEQUENCE [LARGE SCALE GENOMIC DNA]</scope>
    <source>
        <strain evidence="2 3">T6085</strain>
    </source>
</reference>
<protein>
    <recommendedName>
        <fullName evidence="4">C2H2-type domain-containing protein</fullName>
    </recommendedName>
</protein>
<name>A0A2P4ZZL1_9HYPO</name>
<dbReference type="RefSeq" id="XP_024406501.1">
    <property type="nucleotide sequence ID" value="XM_024548685.1"/>
</dbReference>
<evidence type="ECO:0008006" key="4">
    <source>
        <dbReference type="Google" id="ProtNLM"/>
    </source>
</evidence>
<dbReference type="PANTHER" id="PTHR35391">
    <property type="entry name" value="C2H2-TYPE DOMAIN-CONTAINING PROTEIN-RELATED"/>
    <property type="match status" value="1"/>
</dbReference>
<evidence type="ECO:0000313" key="3">
    <source>
        <dbReference type="Proteomes" id="UP000054821"/>
    </source>
</evidence>
<feature type="compositionally biased region" description="Acidic residues" evidence="1">
    <location>
        <begin position="544"/>
        <end position="554"/>
    </location>
</feature>
<accession>A0A2P4ZZL1</accession>
<organism evidence="2 3">
    <name type="scientific">Trichoderma gamsii</name>
    <dbReference type="NCBI Taxonomy" id="398673"/>
    <lineage>
        <taxon>Eukaryota</taxon>
        <taxon>Fungi</taxon>
        <taxon>Dikarya</taxon>
        <taxon>Ascomycota</taxon>
        <taxon>Pezizomycotina</taxon>
        <taxon>Sordariomycetes</taxon>
        <taxon>Hypocreomycetidae</taxon>
        <taxon>Hypocreales</taxon>
        <taxon>Hypocreaceae</taxon>
        <taxon>Trichoderma</taxon>
    </lineage>
</organism>
<dbReference type="PANTHER" id="PTHR35391:SF7">
    <property type="entry name" value="C2H2-TYPE DOMAIN-CONTAINING PROTEIN"/>
    <property type="match status" value="1"/>
</dbReference>
<dbReference type="AlphaFoldDB" id="A0A2P4ZZL1"/>
<feature type="compositionally biased region" description="Polar residues" evidence="1">
    <location>
        <begin position="656"/>
        <end position="681"/>
    </location>
</feature>
<sequence length="779" mass="88590">MLRIVSEGNLRILNHSIARSLAFPSAMTDIDMIAELVEITIAAASRQCLESFATCLAQASAIHPREFSRVEDQVARFSTWTSGMGVFAPGRASMDHRLRYAPEVQSVAIGLLNSLNHRIRKCSHIMDGHGKNPESDVSIPTKALQGSYNDIGSEISLLNKMSNVIRRASKEDTALKMKMKSFQIEDEDKDIERTLLGIFKHHINDKFPRASDTIQQRLAEAMIFRRKRILYWRYRQEAATKLLNADLNVSHTAPKPRPPISSAQIDTLQQNKQKSRAAEPVIASSEIQSATTLQPDNFKLAATSPSVGSAMTIALSDHETLDFPIAPGAAAKRKYEQLKMERLATHNSMLDKFDKAYPDGYSREIFRFDEQDSRTIAEKDLELEAIMEADIQALGEITCPYCLEALPAIEVFDHPKWRKHVRNDLDPYICLSEECNDADELYKHSEKWLSHMHQHNQRWRCPSHRELDLFLTREDYMQHMREAHNSNLGEKKLLILANRNARKPTKLFTSCPLCGKSEVEVDGRLENHITGHLRSLALKSLPPYEDDMEDDVESERDGCDGSQLRSVRTTEDLSTGKGSSADKKNEQTVLSKLSETEETDFVNDAPYDLDAKHTDTWNSWVNDWISNKPTLQHLQQISEKDPIFQFMLLKDKESHSFPQTPRQQSPHQGSNSVSGIDQSSTCDEEPEPVPGRIVYQQIFNDITEFHQTWNDMYQRRDDRLINSFGWDGANLTMQGQPLINQQQRTMSVNNNVSSMGTQELSDMQLLAESWIDDSSEISQ</sequence>
<feature type="region of interest" description="Disordered" evidence="1">
    <location>
        <begin position="541"/>
        <end position="588"/>
    </location>
</feature>